<dbReference type="RefSeq" id="WP_055420007.1">
    <property type="nucleotide sequence ID" value="NZ_CP019724.1"/>
</dbReference>
<dbReference type="InterPro" id="IPR019734">
    <property type="entry name" value="TPR_rpt"/>
</dbReference>
<organism evidence="2 3">
    <name type="scientific">Streptomyces pactum</name>
    <dbReference type="NCBI Taxonomy" id="68249"/>
    <lineage>
        <taxon>Bacteria</taxon>
        <taxon>Bacillati</taxon>
        <taxon>Actinomycetota</taxon>
        <taxon>Actinomycetes</taxon>
        <taxon>Kitasatosporales</taxon>
        <taxon>Streptomycetaceae</taxon>
        <taxon>Streptomyces</taxon>
    </lineage>
</organism>
<dbReference type="SMART" id="SM00028">
    <property type="entry name" value="TPR"/>
    <property type="match status" value="5"/>
</dbReference>
<dbReference type="EMBL" id="CP019724">
    <property type="protein sequence ID" value="AQS71550.1"/>
    <property type="molecule type" value="Genomic_DNA"/>
</dbReference>
<keyword evidence="3" id="KW-1185">Reference proteome</keyword>
<dbReference type="PANTHER" id="PTHR19959:SF119">
    <property type="entry name" value="FUNGAL LIPASE-LIKE DOMAIN-CONTAINING PROTEIN"/>
    <property type="match status" value="1"/>
</dbReference>
<gene>
    <name evidence="2" type="ORF">B1H29_36055</name>
</gene>
<dbReference type="SUPFAM" id="SSF48452">
    <property type="entry name" value="TPR-like"/>
    <property type="match status" value="2"/>
</dbReference>
<dbReference type="InterPro" id="IPR011990">
    <property type="entry name" value="TPR-like_helical_dom_sf"/>
</dbReference>
<accession>A0A1S6JIG1</accession>
<protein>
    <recommendedName>
        <fullName evidence="4">Tetratricopeptide repeat protein</fullName>
    </recommendedName>
</protein>
<feature type="region of interest" description="Disordered" evidence="1">
    <location>
        <begin position="319"/>
        <end position="342"/>
    </location>
</feature>
<proteinExistence type="predicted"/>
<evidence type="ECO:0000313" key="3">
    <source>
        <dbReference type="Proteomes" id="UP000189443"/>
    </source>
</evidence>
<name>A0A1S6JIG1_9ACTN</name>
<sequence length="342" mass="37135">MHTSDMLEAEGVSLVNRGLALWSQGLREEAVTLLRQGIAVCRQLAVAEPAKINHLALALSNLGGMLIDWGRPAEAIPVLEHSIKITRIYSDKSHEFTADLAGALKNLGSALNECGSQPEAIAVLTESAATYRSLAEQGRPQYEVPLARALNSLGNARGLVAEARDDFDAAIALLRREDSAEAAMQLAVTLASQCGVLLHLHCNEHALANSEEAVAIFRRLGDTNPGGVEPYLANALPTMAKALVAVGRLDEAHTAATEAIGIVRRYSTANPDGWRQQLIRALRVLGDLLPTLNRHAEAAEVAEELVRLVEEDRHDVKALHQPAPEKPEKPKGFFFSRFKRRR</sequence>
<dbReference type="KEGG" id="spac:B1H29_36055"/>
<dbReference type="PANTHER" id="PTHR19959">
    <property type="entry name" value="KINESIN LIGHT CHAIN"/>
    <property type="match status" value="1"/>
</dbReference>
<reference evidence="2 3" key="1">
    <citation type="submission" date="2017-02" db="EMBL/GenBank/DDBJ databases">
        <title>Streptomyces pactum ACT12 Genome sequencing and assembly.</title>
        <authorList>
            <person name="Xue Q."/>
            <person name="Yan X."/>
            <person name="Jia L."/>
            <person name="Yan H."/>
        </authorList>
    </citation>
    <scope>NUCLEOTIDE SEQUENCE [LARGE SCALE GENOMIC DNA]</scope>
    <source>
        <strain evidence="2 3">ACT12</strain>
    </source>
</reference>
<evidence type="ECO:0000256" key="1">
    <source>
        <dbReference type="SAM" id="MobiDB-lite"/>
    </source>
</evidence>
<dbReference type="AlphaFoldDB" id="A0A1S6JIG1"/>
<dbReference type="Proteomes" id="UP000189443">
    <property type="component" value="Chromosome"/>
</dbReference>
<dbReference type="Pfam" id="PF13374">
    <property type="entry name" value="TPR_10"/>
    <property type="match status" value="1"/>
</dbReference>
<evidence type="ECO:0008006" key="4">
    <source>
        <dbReference type="Google" id="ProtNLM"/>
    </source>
</evidence>
<dbReference type="OrthoDB" id="3218567at2"/>
<dbReference type="Gene3D" id="1.25.40.10">
    <property type="entry name" value="Tetratricopeptide repeat domain"/>
    <property type="match status" value="3"/>
</dbReference>
<feature type="compositionally biased region" description="Basic and acidic residues" evidence="1">
    <location>
        <begin position="319"/>
        <end position="331"/>
    </location>
</feature>
<evidence type="ECO:0000313" key="2">
    <source>
        <dbReference type="EMBL" id="AQS71550.1"/>
    </source>
</evidence>